<protein>
    <submittedName>
        <fullName evidence="1">Uncharacterized protein</fullName>
    </submittedName>
</protein>
<evidence type="ECO:0000313" key="2">
    <source>
        <dbReference type="Proteomes" id="UP000186817"/>
    </source>
</evidence>
<reference evidence="1 2" key="1">
    <citation type="submission" date="2016-02" db="EMBL/GenBank/DDBJ databases">
        <title>Genome analysis of coral dinoflagellate symbionts highlights evolutionary adaptations to a symbiotic lifestyle.</title>
        <authorList>
            <person name="Aranda M."/>
            <person name="Li Y."/>
            <person name="Liew Y.J."/>
            <person name="Baumgarten S."/>
            <person name="Simakov O."/>
            <person name="Wilson M."/>
            <person name="Piel J."/>
            <person name="Ashoor H."/>
            <person name="Bougouffa S."/>
            <person name="Bajic V.B."/>
            <person name="Ryu T."/>
            <person name="Ravasi T."/>
            <person name="Bayer T."/>
            <person name="Micklem G."/>
            <person name="Kim H."/>
            <person name="Bhak J."/>
            <person name="Lajeunesse T.C."/>
            <person name="Voolstra C.R."/>
        </authorList>
    </citation>
    <scope>NUCLEOTIDE SEQUENCE [LARGE SCALE GENOMIC DNA]</scope>
    <source>
        <strain evidence="1 2">CCMP2467</strain>
    </source>
</reference>
<keyword evidence="2" id="KW-1185">Reference proteome</keyword>
<sequence length="137" mass="15464">MPGELKQLPSGSLRWEQRFETLRAHIEARKRLITKRLGDLSEIQREFHLNTESAEVLSGARKVRFADVWVDLASQLKANLPIRAFVGHDPQSDRDSISRMSPPFLTRTWSEIGQHFHALIAALLMSGATASKGFTKV</sequence>
<dbReference type="EMBL" id="LSRX01001218">
    <property type="protein sequence ID" value="OLP82178.1"/>
    <property type="molecule type" value="Genomic_DNA"/>
</dbReference>
<comment type="caution">
    <text evidence="1">The sequence shown here is derived from an EMBL/GenBank/DDBJ whole genome shotgun (WGS) entry which is preliminary data.</text>
</comment>
<organism evidence="1 2">
    <name type="scientific">Symbiodinium microadriaticum</name>
    <name type="common">Dinoflagellate</name>
    <name type="synonym">Zooxanthella microadriatica</name>
    <dbReference type="NCBI Taxonomy" id="2951"/>
    <lineage>
        <taxon>Eukaryota</taxon>
        <taxon>Sar</taxon>
        <taxon>Alveolata</taxon>
        <taxon>Dinophyceae</taxon>
        <taxon>Suessiales</taxon>
        <taxon>Symbiodiniaceae</taxon>
        <taxon>Symbiodinium</taxon>
    </lineage>
</organism>
<name>A0A1Q9CGV8_SYMMI</name>
<dbReference type="Proteomes" id="UP000186817">
    <property type="component" value="Unassembled WGS sequence"/>
</dbReference>
<evidence type="ECO:0000313" key="1">
    <source>
        <dbReference type="EMBL" id="OLP82178.1"/>
    </source>
</evidence>
<gene>
    <name evidence="1" type="ORF">AK812_SmicGene37191</name>
</gene>
<accession>A0A1Q9CGV8</accession>
<dbReference type="AlphaFoldDB" id="A0A1Q9CGV8"/>
<dbReference type="OrthoDB" id="10582881at2759"/>
<proteinExistence type="predicted"/>